<dbReference type="Proteomes" id="UP000252139">
    <property type="component" value="Unassembled WGS sequence"/>
</dbReference>
<accession>A0A367KFJ0</accession>
<feature type="compositionally biased region" description="Basic and acidic residues" evidence="1">
    <location>
        <begin position="56"/>
        <end position="82"/>
    </location>
</feature>
<comment type="caution">
    <text evidence="2">The sequence shown here is derived from an EMBL/GenBank/DDBJ whole genome shotgun (WGS) entry which is preliminary data.</text>
</comment>
<evidence type="ECO:0000313" key="3">
    <source>
        <dbReference type="Proteomes" id="UP000252139"/>
    </source>
</evidence>
<protein>
    <submittedName>
        <fullName evidence="2">Uncharacterized protein</fullName>
    </submittedName>
</protein>
<feature type="region of interest" description="Disordered" evidence="1">
    <location>
        <begin position="1"/>
        <end position="82"/>
    </location>
</feature>
<organism evidence="2 3">
    <name type="scientific">Rhizopus azygosporus</name>
    <name type="common">Rhizopus microsporus var. azygosporus</name>
    <dbReference type="NCBI Taxonomy" id="86630"/>
    <lineage>
        <taxon>Eukaryota</taxon>
        <taxon>Fungi</taxon>
        <taxon>Fungi incertae sedis</taxon>
        <taxon>Mucoromycota</taxon>
        <taxon>Mucoromycotina</taxon>
        <taxon>Mucoromycetes</taxon>
        <taxon>Mucorales</taxon>
        <taxon>Mucorineae</taxon>
        <taxon>Rhizopodaceae</taxon>
        <taxon>Rhizopus</taxon>
    </lineage>
</organism>
<evidence type="ECO:0000256" key="1">
    <source>
        <dbReference type="SAM" id="MobiDB-lite"/>
    </source>
</evidence>
<gene>
    <name evidence="2" type="ORF">CU097_014976</name>
</gene>
<feature type="compositionally biased region" description="Basic and acidic residues" evidence="1">
    <location>
        <begin position="7"/>
        <end position="33"/>
    </location>
</feature>
<keyword evidence="3" id="KW-1185">Reference proteome</keyword>
<proteinExistence type="predicted"/>
<dbReference type="OrthoDB" id="2246943at2759"/>
<reference evidence="2 3" key="1">
    <citation type="journal article" date="2018" name="G3 (Bethesda)">
        <title>Phylogenetic and Phylogenomic Definition of Rhizopus Species.</title>
        <authorList>
            <person name="Gryganskyi A.P."/>
            <person name="Golan J."/>
            <person name="Dolatabadi S."/>
            <person name="Mondo S."/>
            <person name="Robb S."/>
            <person name="Idnurm A."/>
            <person name="Muszewska A."/>
            <person name="Steczkiewicz K."/>
            <person name="Masonjones S."/>
            <person name="Liao H.L."/>
            <person name="Gajdeczka M.T."/>
            <person name="Anike F."/>
            <person name="Vuek A."/>
            <person name="Anishchenko I.M."/>
            <person name="Voigt K."/>
            <person name="de Hoog G.S."/>
            <person name="Smith M.E."/>
            <person name="Heitman J."/>
            <person name="Vilgalys R."/>
            <person name="Stajich J.E."/>
        </authorList>
    </citation>
    <scope>NUCLEOTIDE SEQUENCE [LARGE SCALE GENOMIC DNA]</scope>
    <source>
        <strain evidence="2 3">CBS 357.93</strain>
    </source>
</reference>
<name>A0A367KFJ0_RHIAZ</name>
<dbReference type="AlphaFoldDB" id="A0A367KFJ0"/>
<dbReference type="EMBL" id="PJQL01000032">
    <property type="protein sequence ID" value="RCI00949.1"/>
    <property type="molecule type" value="Genomic_DNA"/>
</dbReference>
<sequence length="234" mass="27097">MDNDSLIETRESSVSVKERAAEIERKEKKHARESLSSLRSSHQQQMAGYLRTTESASRKHVDKRRAPMPDHPEEKRLKTSHREGSILSATTKSSAVADHEDSTIQLGCLYAYYLQYKQLLYNMDNRFAKVQQIAKKELEMGHEAIEKKEEYMKNKRQEEEAKERTVSQYISKVTKVLDDIDQKISKDEAIDYEKRLLSGFIVELNELEIPASSMHEDKKTLAKCRELMEAIVDS</sequence>
<evidence type="ECO:0000313" key="2">
    <source>
        <dbReference type="EMBL" id="RCI00949.1"/>
    </source>
</evidence>